<dbReference type="PROSITE" id="PS50929">
    <property type="entry name" value="ABC_TM1F"/>
    <property type="match status" value="2"/>
</dbReference>
<evidence type="ECO:0000259" key="11">
    <source>
        <dbReference type="PROSITE" id="PS50893"/>
    </source>
</evidence>
<feature type="domain" description="ABC transporter" evidence="11">
    <location>
        <begin position="375"/>
        <end position="620"/>
    </location>
</feature>
<dbReference type="InterPro" id="IPR011527">
    <property type="entry name" value="ABC1_TM_dom"/>
</dbReference>
<dbReference type="PANTHER" id="PTHR43394:SF27">
    <property type="entry name" value="ATP-DEPENDENT TRANSLOCASE ABCB1-LIKE"/>
    <property type="match status" value="1"/>
</dbReference>
<dbReference type="InterPro" id="IPR036640">
    <property type="entry name" value="ABC1_TM_sf"/>
</dbReference>
<dbReference type="CDD" id="cd03249">
    <property type="entry name" value="ABC_MTABC3_MDL1_MDL2"/>
    <property type="match status" value="1"/>
</dbReference>
<dbReference type="GO" id="GO:0005743">
    <property type="term" value="C:mitochondrial inner membrane"/>
    <property type="evidence" value="ECO:0007669"/>
    <property type="project" value="TreeGrafter"/>
</dbReference>
<feature type="domain" description="ABC transmembrane type-1" evidence="12">
    <location>
        <begin position="694"/>
        <end position="980"/>
    </location>
</feature>
<evidence type="ECO:0000256" key="9">
    <source>
        <dbReference type="SAM" id="MobiDB-lite"/>
    </source>
</evidence>
<feature type="region of interest" description="Disordered" evidence="9">
    <location>
        <begin position="1"/>
        <end position="34"/>
    </location>
</feature>
<evidence type="ECO:0000256" key="6">
    <source>
        <dbReference type="ARBA" id="ARBA00022840"/>
    </source>
</evidence>
<feature type="transmembrane region" description="Helical" evidence="10">
    <location>
        <begin position="173"/>
        <end position="193"/>
    </location>
</feature>
<dbReference type="SUPFAM" id="SSF90123">
    <property type="entry name" value="ABC transporter transmembrane region"/>
    <property type="match status" value="2"/>
</dbReference>
<feature type="transmembrane region" description="Helical" evidence="10">
    <location>
        <begin position="689"/>
        <end position="716"/>
    </location>
</feature>
<evidence type="ECO:0000313" key="13">
    <source>
        <dbReference type="EMBL" id="ACI16050.1"/>
    </source>
</evidence>
<comment type="similarity">
    <text evidence="2">Belongs to the ABC transporter superfamily. ABCB family. Multidrug resistance exporter (TC 3.A.1.201) subfamily.</text>
</comment>
<dbReference type="VEuPathDB" id="TriTrypDB:BSAL_00445"/>
<evidence type="ECO:0000256" key="7">
    <source>
        <dbReference type="ARBA" id="ARBA00022989"/>
    </source>
</evidence>
<dbReference type="PROSITE" id="PS00211">
    <property type="entry name" value="ABC_TRANSPORTER_1"/>
    <property type="match status" value="2"/>
</dbReference>
<keyword evidence="7 10" id="KW-1133">Transmembrane helix</keyword>
<feature type="region of interest" description="Disordered" evidence="9">
    <location>
        <begin position="625"/>
        <end position="659"/>
    </location>
</feature>
<comment type="subcellular location">
    <subcellularLocation>
        <location evidence="1">Membrane</location>
        <topology evidence="1">Multi-pass membrane protein</topology>
    </subcellularLocation>
</comment>
<dbReference type="Pfam" id="PF00664">
    <property type="entry name" value="ABC_membrane"/>
    <property type="match status" value="2"/>
</dbReference>
<dbReference type="CDD" id="cd18577">
    <property type="entry name" value="ABC_6TM_Pgp_ABCB1_D1_like"/>
    <property type="match status" value="1"/>
</dbReference>
<keyword evidence="4 10" id="KW-0812">Transmembrane</keyword>
<dbReference type="GO" id="GO:0016887">
    <property type="term" value="F:ATP hydrolysis activity"/>
    <property type="evidence" value="ECO:0007669"/>
    <property type="project" value="InterPro"/>
</dbReference>
<dbReference type="SMART" id="SM00382">
    <property type="entry name" value="AAA"/>
    <property type="match status" value="2"/>
</dbReference>
<name>B6DTN1_BODSA</name>
<accession>B6DTN1</accession>
<evidence type="ECO:0000256" key="10">
    <source>
        <dbReference type="SAM" id="Phobius"/>
    </source>
</evidence>
<dbReference type="GO" id="GO:0015421">
    <property type="term" value="F:ABC-type oligopeptide transporter activity"/>
    <property type="evidence" value="ECO:0007669"/>
    <property type="project" value="TreeGrafter"/>
</dbReference>
<feature type="transmembrane region" description="Helical" evidence="10">
    <location>
        <begin position="916"/>
        <end position="939"/>
    </location>
</feature>
<evidence type="ECO:0000256" key="2">
    <source>
        <dbReference type="ARBA" id="ARBA00007577"/>
    </source>
</evidence>
<dbReference type="InterPro" id="IPR039421">
    <property type="entry name" value="Type_1_exporter"/>
</dbReference>
<feature type="transmembrane region" description="Helical" evidence="10">
    <location>
        <begin position="814"/>
        <end position="833"/>
    </location>
</feature>
<keyword evidence="5" id="KW-0547">Nucleotide-binding</keyword>
<dbReference type="InterPro" id="IPR003593">
    <property type="entry name" value="AAA+_ATPase"/>
</dbReference>
<feature type="transmembrane region" description="Helical" evidence="10">
    <location>
        <begin position="53"/>
        <end position="75"/>
    </location>
</feature>
<dbReference type="SUPFAM" id="SSF52540">
    <property type="entry name" value="P-loop containing nucleoside triphosphate hydrolases"/>
    <property type="match status" value="2"/>
</dbReference>
<dbReference type="CDD" id="cd18578">
    <property type="entry name" value="ABC_6TM_Pgp_ABCB1_D2_like"/>
    <property type="match status" value="1"/>
</dbReference>
<feature type="compositionally biased region" description="Low complexity" evidence="9">
    <location>
        <begin position="629"/>
        <end position="648"/>
    </location>
</feature>
<dbReference type="InterPro" id="IPR017871">
    <property type="entry name" value="ABC_transporter-like_CS"/>
</dbReference>
<dbReference type="EMBL" id="FJ168557">
    <property type="protein sequence ID" value="ACI16050.1"/>
    <property type="molecule type" value="Genomic_DNA"/>
</dbReference>
<feature type="transmembrane region" description="Helical" evidence="10">
    <location>
        <begin position="839"/>
        <end position="863"/>
    </location>
</feature>
<dbReference type="Gene3D" id="3.40.50.300">
    <property type="entry name" value="P-loop containing nucleotide triphosphate hydrolases"/>
    <property type="match status" value="2"/>
</dbReference>
<feature type="transmembrane region" description="Helical" evidence="10">
    <location>
        <begin position="736"/>
        <end position="761"/>
    </location>
</feature>
<dbReference type="InterPro" id="IPR003439">
    <property type="entry name" value="ABC_transporter-like_ATP-bd"/>
</dbReference>
<feature type="domain" description="ABC transmembrane type-1" evidence="12">
    <location>
        <begin position="55"/>
        <end position="340"/>
    </location>
</feature>
<evidence type="ECO:0000256" key="4">
    <source>
        <dbReference type="ARBA" id="ARBA00022692"/>
    </source>
</evidence>
<feature type="domain" description="ABC transporter" evidence="11">
    <location>
        <begin position="1014"/>
        <end position="1252"/>
    </location>
</feature>
<dbReference type="GO" id="GO:0005524">
    <property type="term" value="F:ATP binding"/>
    <property type="evidence" value="ECO:0007669"/>
    <property type="project" value="UniProtKB-KW"/>
</dbReference>
<evidence type="ECO:0000256" key="1">
    <source>
        <dbReference type="ARBA" id="ARBA00004141"/>
    </source>
</evidence>
<dbReference type="Gene3D" id="1.20.1560.10">
    <property type="entry name" value="ABC transporter type 1, transmembrane domain"/>
    <property type="match status" value="1"/>
</dbReference>
<sequence>MSDSSVTVLPKEHEPTSDSPSDSPAVDEEKKKEEELVPAGEVFRYADNVDKALMAWGSFTAFAAGAGMPAFSYVFGEMINDLVDSSPSEVESKLATTSLIMTIVGVVVYILQGSFVACFLISAHRQIARIKANFFAAILRQDMAWHDEHKPGELTARMTGDTRVLQNGINDKFGNGIMQFGMFIFGFGFGFYYSWELTLVMTGTLPMIAGVGGMMAKAMTTMTEQSRAHFAKAGAVATEVMENVRTVQTFGQEEREVARFSESVIEAEAAGIKKEIVSNVSIGATYCIMFCTYTIAFWFSAYLIEWRRNNVGEVTATFFSVLLGSFGIGLVFPSITAFTEARGAASKIYSVIERQPEIDINAIDGKDINTLTNSIAFKNVRFSYPTRRDQVLFTDLNIEIPRGKKVAFSGASGCGKSSIIGLLQRFYDPVEGTVTVDGVDMRELRLSSWRSLIGIVSQEPSLFSGSMTENVRIGKPDATMEEVIHACRLANIHETIMNLPDQYETSVGNVGSQLSGGQKQRLAIARAIIKKPTLLILDEATSALDRKSEVEVQAALDGLLADASNQMTVVVIAHRLATIRNVDCIYYIDYDAVNGSHITESGTFDELMALKGHFASMAIKQGAHRATDSAASPSPQHASAASPSAKAAGEGSRKKKEEDAVPIEKLLEYEVNKTEVPAARIMELNRENLWAVCLGMVGSLISGGIYPVYAFVFGRMLNILGTYATDIPKLHSETKVFAPLFIALGFAALIGWVLQSFYGYAGEKLTTKLRSALFRNILRQDQSFFDTPGRDAGSLSGLLSGDSEAIHQLWGPSIGFKVQLVCNIVVGLIIAFVHVWKLAFVVVATMPIIILAGAVQQMLLVGFGHQAEGATKEESVVIESLTNVRTVVSFNLGAERSRLYAATVADELPRNIKKSLAIGIIYGFTQFSFYGIFSLAFWYGGKLISQGEADFEGVMITTMAVMMGAMGAGEAGGFASKVNDAQISSKRVFSVIDRKPSIDPYERGDEVIGDGCAVSFDAVKFIYPARPKQVVLKNLSAEFRDKTFNGLMGQTGCGKSTSIQMLARFYNPTDGEIRVNGKPMLDIDLQTWRQNLSIVLQEPNLFSGTIRENIRYSMESATDEQVEHAARLAAIHDDIVKMPNGYDTDVGYKGRALSGGQKQRVAIARGLLRKPKLLLLDEATSALDNATESKVQEGIEAALKDHPMTIVSIAHRLTTIRHANKILLLDEGEILEEGNHDELMALGGEYKTRWELFAAASQ</sequence>
<organism evidence="13">
    <name type="scientific">Bodo saltans</name>
    <name type="common">Flagellated protozoan</name>
    <dbReference type="NCBI Taxonomy" id="75058"/>
    <lineage>
        <taxon>Eukaryota</taxon>
        <taxon>Discoba</taxon>
        <taxon>Euglenozoa</taxon>
        <taxon>Kinetoplastea</taxon>
        <taxon>Metakinetoplastina</taxon>
        <taxon>Eubodonida</taxon>
        <taxon>Bodonidae</taxon>
        <taxon>Bodo</taxon>
    </lineage>
</organism>
<feature type="transmembrane region" description="Helical" evidence="10">
    <location>
        <begin position="95"/>
        <end position="121"/>
    </location>
</feature>
<feature type="transmembrane region" description="Helical" evidence="10">
    <location>
        <begin position="199"/>
        <end position="219"/>
    </location>
</feature>
<dbReference type="FunFam" id="3.40.50.300:FF:000836">
    <property type="entry name" value="ABC transporter B family member 25"/>
    <property type="match status" value="2"/>
</dbReference>
<evidence type="ECO:0000256" key="3">
    <source>
        <dbReference type="ARBA" id="ARBA00022448"/>
    </source>
</evidence>
<dbReference type="PROSITE" id="PS50893">
    <property type="entry name" value="ABC_TRANSPORTER_2"/>
    <property type="match status" value="2"/>
</dbReference>
<reference evidence="13" key="1">
    <citation type="submission" date="2008-08" db="EMBL/GenBank/DDBJ databases">
        <title>Insights into the genome sequence of a free-living kinetoplastid: Bodo saltans (Kinetoplastida: Euglenozoa).</title>
        <authorList>
            <person name="Jackson A.P."/>
            <person name="Quail M.A."/>
            <person name="Berriman M."/>
        </authorList>
    </citation>
    <scope>NUCLEOTIDE SEQUENCE</scope>
    <source>
        <strain evidence="13">Lake Konstanz</strain>
    </source>
</reference>
<protein>
    <submittedName>
        <fullName evidence="13">p-glycoprotein</fullName>
    </submittedName>
</protein>
<dbReference type="PANTHER" id="PTHR43394">
    <property type="entry name" value="ATP-DEPENDENT PERMEASE MDL1, MITOCHONDRIAL"/>
    <property type="match status" value="1"/>
</dbReference>
<evidence type="ECO:0000256" key="5">
    <source>
        <dbReference type="ARBA" id="ARBA00022741"/>
    </source>
</evidence>
<feature type="transmembrane region" description="Helical" evidence="10">
    <location>
        <begin position="283"/>
        <end position="304"/>
    </location>
</feature>
<proteinExistence type="inferred from homology"/>
<dbReference type="GO" id="GO:0090374">
    <property type="term" value="P:oligopeptide export from mitochondrion"/>
    <property type="evidence" value="ECO:0007669"/>
    <property type="project" value="TreeGrafter"/>
</dbReference>
<keyword evidence="6" id="KW-0067">ATP-binding</keyword>
<dbReference type="Pfam" id="PF00005">
    <property type="entry name" value="ABC_tran"/>
    <property type="match status" value="2"/>
</dbReference>
<feature type="transmembrane region" description="Helical" evidence="10">
    <location>
        <begin position="316"/>
        <end position="338"/>
    </location>
</feature>
<dbReference type="AlphaFoldDB" id="B6DTN1"/>
<evidence type="ECO:0000256" key="8">
    <source>
        <dbReference type="ARBA" id="ARBA00023136"/>
    </source>
</evidence>
<dbReference type="InterPro" id="IPR027417">
    <property type="entry name" value="P-loop_NTPase"/>
</dbReference>
<keyword evidence="3" id="KW-0813">Transport</keyword>
<evidence type="ECO:0000259" key="12">
    <source>
        <dbReference type="PROSITE" id="PS50929"/>
    </source>
</evidence>
<keyword evidence="8 10" id="KW-0472">Membrane</keyword>